<dbReference type="Proteomes" id="UP000184404">
    <property type="component" value="Unassembled WGS sequence"/>
</dbReference>
<proteinExistence type="predicted"/>
<dbReference type="GO" id="GO:0008967">
    <property type="term" value="F:phosphoglycolate phosphatase activity"/>
    <property type="evidence" value="ECO:0007669"/>
    <property type="project" value="TreeGrafter"/>
</dbReference>
<protein>
    <submittedName>
        <fullName evidence="1">Phosphoglycolate phosphatase</fullName>
    </submittedName>
</protein>
<keyword evidence="2" id="KW-1185">Reference proteome</keyword>
<dbReference type="RefSeq" id="WP_072935828.1">
    <property type="nucleotide sequence ID" value="NZ_FQUG01000006.1"/>
</dbReference>
<dbReference type="InterPro" id="IPR023214">
    <property type="entry name" value="HAD_sf"/>
</dbReference>
<dbReference type="SUPFAM" id="SSF56784">
    <property type="entry name" value="HAD-like"/>
    <property type="match status" value="1"/>
</dbReference>
<dbReference type="NCBIfam" id="TIGR01549">
    <property type="entry name" value="HAD-SF-IA-v1"/>
    <property type="match status" value="1"/>
</dbReference>
<gene>
    <name evidence="1" type="ORF">SAMN02745190_01738</name>
</gene>
<dbReference type="AlphaFoldDB" id="A0A1M4YFY5"/>
<dbReference type="Pfam" id="PF13419">
    <property type="entry name" value="HAD_2"/>
    <property type="match status" value="1"/>
</dbReference>
<dbReference type="GO" id="GO:0006281">
    <property type="term" value="P:DNA repair"/>
    <property type="evidence" value="ECO:0007669"/>
    <property type="project" value="TreeGrafter"/>
</dbReference>
<organism evidence="1 2">
    <name type="scientific">Schwartzia succinivorans DSM 10502</name>
    <dbReference type="NCBI Taxonomy" id="1123243"/>
    <lineage>
        <taxon>Bacteria</taxon>
        <taxon>Bacillati</taxon>
        <taxon>Bacillota</taxon>
        <taxon>Negativicutes</taxon>
        <taxon>Selenomonadales</taxon>
        <taxon>Selenomonadaceae</taxon>
        <taxon>Schwartzia</taxon>
    </lineage>
</organism>
<sequence>MYSYYLFDFDYTLVDSSEGIVGCFTRTLEQLGRPHVPADNITRTIGLPMPIAVGQILGTDDDAVISDFINRYKVFADEYMTPGTHFFPSTMKTLSALHAAGKHIAIISSKTSSRIQEKFDRDGGAELIDFIIGNLEIKNLKPDPEGILLALSRFGAEKSEAIYVGDNIVDAQAAQNAGIDFAGVTTGTTKKEQLESYPHISIMDDLSMLLKL</sequence>
<name>A0A1M4YFY5_9FIRM</name>
<evidence type="ECO:0000313" key="2">
    <source>
        <dbReference type="Proteomes" id="UP000184404"/>
    </source>
</evidence>
<reference evidence="1 2" key="1">
    <citation type="submission" date="2016-11" db="EMBL/GenBank/DDBJ databases">
        <authorList>
            <person name="Jaros S."/>
            <person name="Januszkiewicz K."/>
            <person name="Wedrychowicz H."/>
        </authorList>
    </citation>
    <scope>NUCLEOTIDE SEQUENCE [LARGE SCALE GENOMIC DNA]</scope>
    <source>
        <strain evidence="1 2">DSM 10502</strain>
    </source>
</reference>
<dbReference type="SFLD" id="SFLDG01129">
    <property type="entry name" value="C1.5:_HAD__Beta-PGM__Phosphata"/>
    <property type="match status" value="1"/>
</dbReference>
<accession>A0A1M4YFY5</accession>
<dbReference type="PANTHER" id="PTHR43434:SF1">
    <property type="entry name" value="PHOSPHOGLYCOLATE PHOSPHATASE"/>
    <property type="match status" value="1"/>
</dbReference>
<dbReference type="InterPro" id="IPR050155">
    <property type="entry name" value="HAD-like_hydrolase_sf"/>
</dbReference>
<dbReference type="InterPro" id="IPR041492">
    <property type="entry name" value="HAD_2"/>
</dbReference>
<dbReference type="InterPro" id="IPR023198">
    <property type="entry name" value="PGP-like_dom2"/>
</dbReference>
<dbReference type="SFLD" id="SFLDS00003">
    <property type="entry name" value="Haloacid_Dehalogenase"/>
    <property type="match status" value="1"/>
</dbReference>
<dbReference type="InterPro" id="IPR036412">
    <property type="entry name" value="HAD-like_sf"/>
</dbReference>
<dbReference type="InterPro" id="IPR006439">
    <property type="entry name" value="HAD-SF_hydro_IA"/>
</dbReference>
<dbReference type="Gene3D" id="3.40.50.1000">
    <property type="entry name" value="HAD superfamily/HAD-like"/>
    <property type="match status" value="1"/>
</dbReference>
<dbReference type="STRING" id="1123243.SAMN02745190_01738"/>
<evidence type="ECO:0000313" key="1">
    <source>
        <dbReference type="EMBL" id="SHF04578.1"/>
    </source>
</evidence>
<dbReference type="EMBL" id="FQUG01000006">
    <property type="protein sequence ID" value="SHF04578.1"/>
    <property type="molecule type" value="Genomic_DNA"/>
</dbReference>
<dbReference type="Gene3D" id="1.10.150.240">
    <property type="entry name" value="Putative phosphatase, domain 2"/>
    <property type="match status" value="1"/>
</dbReference>
<dbReference type="PANTHER" id="PTHR43434">
    <property type="entry name" value="PHOSPHOGLYCOLATE PHOSPHATASE"/>
    <property type="match status" value="1"/>
</dbReference>